<feature type="transmembrane region" description="Helical" evidence="6">
    <location>
        <begin position="179"/>
        <end position="198"/>
    </location>
</feature>
<evidence type="ECO:0000313" key="8">
    <source>
        <dbReference type="Proteomes" id="UP000241954"/>
    </source>
</evidence>
<feature type="transmembrane region" description="Helical" evidence="6">
    <location>
        <begin position="305"/>
        <end position="322"/>
    </location>
</feature>
<keyword evidence="2" id="KW-1003">Cell membrane</keyword>
<name>A0A2T3MNU1_9GAMM</name>
<reference evidence="7 8" key="1">
    <citation type="submission" date="2018-01" db="EMBL/GenBank/DDBJ databases">
        <title>Whole genome sequencing of Histamine producing bacteria.</title>
        <authorList>
            <person name="Butler K."/>
        </authorList>
    </citation>
    <scope>NUCLEOTIDE SEQUENCE [LARGE SCALE GENOMIC DNA]</scope>
    <source>
        <strain evidence="7 8">NCIMB 13481</strain>
    </source>
</reference>
<keyword evidence="3 6" id="KW-0812">Transmembrane</keyword>
<organism evidence="7 8">
    <name type="scientific">Photobacterium iliopiscarium</name>
    <dbReference type="NCBI Taxonomy" id="56192"/>
    <lineage>
        <taxon>Bacteria</taxon>
        <taxon>Pseudomonadati</taxon>
        <taxon>Pseudomonadota</taxon>
        <taxon>Gammaproteobacteria</taxon>
        <taxon>Vibrionales</taxon>
        <taxon>Vibrionaceae</taxon>
        <taxon>Photobacterium</taxon>
    </lineage>
</organism>
<evidence type="ECO:0000256" key="4">
    <source>
        <dbReference type="ARBA" id="ARBA00022989"/>
    </source>
</evidence>
<proteinExistence type="predicted"/>
<feature type="transmembrane region" description="Helical" evidence="6">
    <location>
        <begin position="84"/>
        <end position="107"/>
    </location>
</feature>
<accession>A0A2T3MNU1</accession>
<dbReference type="PANTHER" id="PTHR30250:SF11">
    <property type="entry name" value="O-ANTIGEN TRANSPORTER-RELATED"/>
    <property type="match status" value="1"/>
</dbReference>
<dbReference type="InterPro" id="IPR002797">
    <property type="entry name" value="Polysacc_synth"/>
</dbReference>
<evidence type="ECO:0000256" key="2">
    <source>
        <dbReference type="ARBA" id="ARBA00022475"/>
    </source>
</evidence>
<dbReference type="Pfam" id="PF01943">
    <property type="entry name" value="Polysacc_synt"/>
    <property type="match status" value="1"/>
</dbReference>
<comment type="caution">
    <text evidence="7">The sequence shown here is derived from an EMBL/GenBank/DDBJ whole genome shotgun (WGS) entry which is preliminary data.</text>
</comment>
<feature type="transmembrane region" description="Helical" evidence="6">
    <location>
        <begin position="45"/>
        <end position="72"/>
    </location>
</feature>
<feature type="transmembrane region" description="Helical" evidence="6">
    <location>
        <begin position="374"/>
        <end position="390"/>
    </location>
</feature>
<evidence type="ECO:0000256" key="5">
    <source>
        <dbReference type="ARBA" id="ARBA00023136"/>
    </source>
</evidence>
<keyword evidence="5 6" id="KW-0472">Membrane</keyword>
<keyword evidence="4 6" id="KW-1133">Transmembrane helix</keyword>
<gene>
    <name evidence="7" type="ORF">C9I88_03905</name>
</gene>
<protein>
    <recommendedName>
        <fullName evidence="9">Polysaccharide biosynthesis protein</fullName>
    </recommendedName>
</protein>
<feature type="transmembrane region" description="Helical" evidence="6">
    <location>
        <begin position="119"/>
        <end position="139"/>
    </location>
</feature>
<dbReference type="InterPro" id="IPR050833">
    <property type="entry name" value="Poly_Biosynth_Transport"/>
</dbReference>
<evidence type="ECO:0000313" key="7">
    <source>
        <dbReference type="EMBL" id="PSV98584.1"/>
    </source>
</evidence>
<evidence type="ECO:0000256" key="1">
    <source>
        <dbReference type="ARBA" id="ARBA00004651"/>
    </source>
</evidence>
<dbReference type="AlphaFoldDB" id="A0A2T3MNU1"/>
<evidence type="ECO:0000256" key="6">
    <source>
        <dbReference type="SAM" id="Phobius"/>
    </source>
</evidence>
<dbReference type="PANTHER" id="PTHR30250">
    <property type="entry name" value="PST FAMILY PREDICTED COLANIC ACID TRANSPORTER"/>
    <property type="match status" value="1"/>
</dbReference>
<feature type="transmembrane region" description="Helical" evidence="6">
    <location>
        <begin position="12"/>
        <end position="39"/>
    </location>
</feature>
<comment type="subcellular location">
    <subcellularLocation>
        <location evidence="1">Cell membrane</location>
        <topology evidence="1">Multi-pass membrane protein</topology>
    </subcellularLocation>
</comment>
<evidence type="ECO:0000256" key="3">
    <source>
        <dbReference type="ARBA" id="ARBA00022692"/>
    </source>
</evidence>
<dbReference type="Proteomes" id="UP000241954">
    <property type="component" value="Unassembled WGS sequence"/>
</dbReference>
<evidence type="ECO:0008006" key="9">
    <source>
        <dbReference type="Google" id="ProtNLM"/>
    </source>
</evidence>
<feature type="transmembrane region" description="Helical" evidence="6">
    <location>
        <begin position="151"/>
        <end position="173"/>
    </location>
</feature>
<sequence>MVKNKKDKLIKNLIVLFSGTNLSSFINLINVTLLVNIIGLKNNGIIFLALSYIAIFNLLFNFQSFTALMRFLPKYESKIDRLSLFFQGLYFDYISAIIAFVLSYIFIDPIANYLSWDQQVVNAIYILNFSILFTVTGVFDAILRYYSEFKYVVYINLSTAVFNLLALALGWLFKFDFIYYIYLTLFVSVFKFFIYVYYSYLILLKNELLSVFNFKKLKLFNKDMFKFNVYSNISLVIDLPVGQLTPIIVNQYLGLNDVAVFKILEKIGRIVIQFGNVASQVMAPEISKDLANGEYHRVKKLSDKFGFILFSGGMIFLIGLYFTKQYWLYLIIPNGDNYMFAVFLYLFYCIYKVSFFAQYYIFIFAGFEKETVKILLVINALYLMAIFPVIDYFNLNGVIILLIIQASLVFFCKNMTMRRNKGRLFAG</sequence>
<dbReference type="EMBL" id="PYLW01000003">
    <property type="protein sequence ID" value="PSV98584.1"/>
    <property type="molecule type" value="Genomic_DNA"/>
</dbReference>
<feature type="transmembrane region" description="Helical" evidence="6">
    <location>
        <begin position="396"/>
        <end position="413"/>
    </location>
</feature>
<feature type="transmembrane region" description="Helical" evidence="6">
    <location>
        <begin position="342"/>
        <end position="362"/>
    </location>
</feature>
<dbReference type="GO" id="GO:0005886">
    <property type="term" value="C:plasma membrane"/>
    <property type="evidence" value="ECO:0007669"/>
    <property type="project" value="UniProtKB-SubCell"/>
</dbReference>